<sequence>MNPVATLPALWSDSQMFGVLTPCRHALDHDLMDQWRSHLCGVCISLRDNHGQSSRLTVNTDAVMVSILTAAQSASECASTSAGRCPLRGMRTATVVSGDEPGVRLATTASLTLAAAKAADVGNEQHHALAPRRPVRAKLAGYAGNHLRRHAAADTAVADRLDIDSMMTTLSRQAEIESTSTVLDDLIEPSAVAAAQVFATSAVLAEVPGNREPLLDIGADFGRIAHLLDAVDDYDSDDAVGRFNPLRATGTSPETALDRCRRLAAAIRARYADLFLADDRLLRVVLLDGLRHAIHKRMHPHSAAMSVTADSRTQWPPHRPFGYPTEWPYPPPFKPNRSFAERILPFIGVSCFGKACCTDHWNHFTDKYKDAACDDCDCCDCCDCCDL</sequence>
<dbReference type="InterPro" id="IPR043740">
    <property type="entry name" value="DUF5685"/>
</dbReference>
<gene>
    <name evidence="1" type="ORF">GOTRE_109_00690</name>
</gene>
<reference evidence="1 2" key="1">
    <citation type="submission" date="2012-02" db="EMBL/GenBank/DDBJ databases">
        <title>Whole genome shotgun sequence of Gordonia terrae NBRC 100016.</title>
        <authorList>
            <person name="Takarada H."/>
            <person name="Hosoyama A."/>
            <person name="Tsuchikane K."/>
            <person name="Katsumata H."/>
            <person name="Yamazaki S."/>
            <person name="Fujita N."/>
        </authorList>
    </citation>
    <scope>NUCLEOTIDE SEQUENCE [LARGE SCALE GENOMIC DNA]</scope>
    <source>
        <strain evidence="1 2">NBRC 100016</strain>
    </source>
</reference>
<comment type="caution">
    <text evidence="1">The sequence shown here is derived from an EMBL/GenBank/DDBJ whole genome shotgun (WGS) entry which is preliminary data.</text>
</comment>
<proteinExistence type="predicted"/>
<protein>
    <recommendedName>
        <fullName evidence="3">Regulatory protein</fullName>
    </recommendedName>
</protein>
<name>A0ABQ0HH50_9ACTN</name>
<evidence type="ECO:0000313" key="1">
    <source>
        <dbReference type="EMBL" id="GAB45200.1"/>
    </source>
</evidence>
<evidence type="ECO:0008006" key="3">
    <source>
        <dbReference type="Google" id="ProtNLM"/>
    </source>
</evidence>
<accession>A0ABQ0HH50</accession>
<dbReference type="Proteomes" id="UP000004881">
    <property type="component" value="Unassembled WGS sequence"/>
</dbReference>
<evidence type="ECO:0000313" key="2">
    <source>
        <dbReference type="Proteomes" id="UP000004881"/>
    </source>
</evidence>
<keyword evidence="2" id="KW-1185">Reference proteome</keyword>
<organism evidence="1 2">
    <name type="scientific">Gordonia terrae NBRC 100016</name>
    <dbReference type="NCBI Taxonomy" id="1089454"/>
    <lineage>
        <taxon>Bacteria</taxon>
        <taxon>Bacillati</taxon>
        <taxon>Actinomycetota</taxon>
        <taxon>Actinomycetes</taxon>
        <taxon>Mycobacteriales</taxon>
        <taxon>Gordoniaceae</taxon>
        <taxon>Gordonia</taxon>
    </lineage>
</organism>
<dbReference type="EMBL" id="BAFD01000083">
    <property type="protein sequence ID" value="GAB45200.1"/>
    <property type="molecule type" value="Genomic_DNA"/>
</dbReference>
<dbReference type="Pfam" id="PF18937">
    <property type="entry name" value="DUF5685"/>
    <property type="match status" value="1"/>
</dbReference>